<evidence type="ECO:0000256" key="2">
    <source>
        <dbReference type="ARBA" id="ARBA00022679"/>
    </source>
</evidence>
<evidence type="ECO:0000256" key="5">
    <source>
        <dbReference type="HAMAP-Rule" id="MF_02126"/>
    </source>
</evidence>
<dbReference type="InterPro" id="IPR029063">
    <property type="entry name" value="SAM-dependent_MTases_sf"/>
</dbReference>
<dbReference type="Pfam" id="PF17827">
    <property type="entry name" value="PrmC_N"/>
    <property type="match status" value="1"/>
</dbReference>
<dbReference type="SUPFAM" id="SSF53335">
    <property type="entry name" value="S-adenosyl-L-methionine-dependent methyltransferases"/>
    <property type="match status" value="1"/>
</dbReference>
<dbReference type="Gene3D" id="3.40.50.150">
    <property type="entry name" value="Vaccinia Virus protein VP39"/>
    <property type="match status" value="1"/>
</dbReference>
<evidence type="ECO:0000259" key="7">
    <source>
        <dbReference type="Pfam" id="PF17827"/>
    </source>
</evidence>
<feature type="binding site" evidence="5">
    <location>
        <begin position="187"/>
        <end position="190"/>
    </location>
    <ligand>
        <name>substrate</name>
    </ligand>
</feature>
<dbReference type="NCBIfam" id="TIGR00536">
    <property type="entry name" value="hemK_fam"/>
    <property type="match status" value="1"/>
</dbReference>
<dbReference type="InterPro" id="IPR007848">
    <property type="entry name" value="Small_mtfrase_dom"/>
</dbReference>
<comment type="similarity">
    <text evidence="5">Belongs to the protein N5-glutamine methyltransferase family. PrmC subfamily.</text>
</comment>
<dbReference type="InterPro" id="IPR019874">
    <property type="entry name" value="RF_methyltr_PrmC"/>
</dbReference>
<evidence type="ECO:0000256" key="1">
    <source>
        <dbReference type="ARBA" id="ARBA00022603"/>
    </source>
</evidence>
<reference evidence="8" key="1">
    <citation type="journal article" date="2023" name="PeerJ">
        <title>Selection and evaluation of lactic acid bacteria from chicken feces in Thailand as potential probiotics.</title>
        <authorList>
            <person name="Khurajog B."/>
            <person name="Disastra Y."/>
            <person name="Lawwyne L.D."/>
            <person name="Sirichokchatchawan W."/>
            <person name="Niyomtham W."/>
            <person name="Yindee J."/>
            <person name="Hampson D.J."/>
            <person name="Prapasarakul N."/>
        </authorList>
    </citation>
    <scope>NUCLEOTIDE SEQUENCE</scope>
    <source>
        <strain evidence="8">BF9</strain>
    </source>
</reference>
<evidence type="ECO:0000313" key="9">
    <source>
        <dbReference type="Proteomes" id="UP001280897"/>
    </source>
</evidence>
<comment type="function">
    <text evidence="5">Methylates the class 1 translation termination release factors RF1/PrfA and RF2/PrfB on the glutamine residue of the universally conserved GGQ motif.</text>
</comment>
<dbReference type="GO" id="GO:0102559">
    <property type="term" value="F:peptide chain release factor N(5)-glutamine methyltransferase activity"/>
    <property type="evidence" value="ECO:0007669"/>
    <property type="project" value="UniProtKB-EC"/>
</dbReference>
<evidence type="ECO:0000256" key="3">
    <source>
        <dbReference type="ARBA" id="ARBA00022691"/>
    </source>
</evidence>
<dbReference type="NCBIfam" id="TIGR03534">
    <property type="entry name" value="RF_mod_PrmC"/>
    <property type="match status" value="1"/>
</dbReference>
<dbReference type="Gene3D" id="1.10.8.10">
    <property type="entry name" value="DNA helicase RuvA subunit, C-terminal domain"/>
    <property type="match status" value="1"/>
</dbReference>
<comment type="caution">
    <text evidence="8">The sequence shown here is derived from an EMBL/GenBank/DDBJ whole genome shotgun (WGS) entry which is preliminary data.</text>
</comment>
<dbReference type="InterPro" id="IPR040758">
    <property type="entry name" value="PrmC_N"/>
</dbReference>
<dbReference type="Pfam" id="PF05175">
    <property type="entry name" value="MTS"/>
    <property type="match status" value="1"/>
</dbReference>
<dbReference type="Proteomes" id="UP001280897">
    <property type="component" value="Unassembled WGS sequence"/>
</dbReference>
<gene>
    <name evidence="5 8" type="primary">prmC</name>
    <name evidence="8" type="ORF">R0G89_07035</name>
</gene>
<evidence type="ECO:0000259" key="6">
    <source>
        <dbReference type="Pfam" id="PF05175"/>
    </source>
</evidence>
<sequence length="285" mass="32856">MNNPTYFEALKWASLLIQEHHGDENAPELIMMDRMEWNRTELLVHYRQQLRLDQWQQFQKDVQRAVNGEPVQYITNKANFYGREFYVDSRVLIPRLETEELVEHILNAHPQLNQPLRVLDIGTGSGNIAITLKLERPDWQVTAVDIASEALAVAQQNAHQQEAVVDFRQGSLFDAVKGERFDIIVSNPPYIAENERDVMDQSVIEYEPDKALFAPDDGLFWYKQIGRQLANHLTNAGQLWCEFGYHQGAKLKQYFSELPGVKDVDVLQDLSGHDRILWVRGGSVI</sequence>
<dbReference type="EMBL" id="JAWJAV010000004">
    <property type="protein sequence ID" value="MDV2621488.1"/>
    <property type="molecule type" value="Genomic_DNA"/>
</dbReference>
<evidence type="ECO:0000256" key="4">
    <source>
        <dbReference type="ARBA" id="ARBA00048391"/>
    </source>
</evidence>
<dbReference type="InterPro" id="IPR050320">
    <property type="entry name" value="N5-glutamine_MTase"/>
</dbReference>
<dbReference type="EC" id="2.1.1.297" evidence="5"/>
<comment type="caution">
    <text evidence="5">Lacks conserved residue(s) required for the propagation of feature annotation.</text>
</comment>
<organism evidence="8 9">
    <name type="scientific">Pediococcus acidilactici</name>
    <dbReference type="NCBI Taxonomy" id="1254"/>
    <lineage>
        <taxon>Bacteria</taxon>
        <taxon>Bacillati</taxon>
        <taxon>Bacillota</taxon>
        <taxon>Bacilli</taxon>
        <taxon>Lactobacillales</taxon>
        <taxon>Lactobacillaceae</taxon>
        <taxon>Pediococcus</taxon>
        <taxon>Pediococcus acidilactici group</taxon>
    </lineage>
</organism>
<name>A0AAW8YI71_PEDAC</name>
<dbReference type="GeneID" id="57366277"/>
<comment type="catalytic activity">
    <reaction evidence="4 5">
        <text>L-glutaminyl-[peptide chain release factor] + S-adenosyl-L-methionine = N(5)-methyl-L-glutaminyl-[peptide chain release factor] + S-adenosyl-L-homocysteine + H(+)</text>
        <dbReference type="Rhea" id="RHEA:42896"/>
        <dbReference type="Rhea" id="RHEA-COMP:10271"/>
        <dbReference type="Rhea" id="RHEA-COMP:10272"/>
        <dbReference type="ChEBI" id="CHEBI:15378"/>
        <dbReference type="ChEBI" id="CHEBI:30011"/>
        <dbReference type="ChEBI" id="CHEBI:57856"/>
        <dbReference type="ChEBI" id="CHEBI:59789"/>
        <dbReference type="ChEBI" id="CHEBI:61891"/>
        <dbReference type="EC" id="2.1.1.297"/>
    </reaction>
</comment>
<dbReference type="GO" id="GO:0032259">
    <property type="term" value="P:methylation"/>
    <property type="evidence" value="ECO:0007669"/>
    <property type="project" value="UniProtKB-KW"/>
</dbReference>
<accession>A0AAW8YI71</accession>
<dbReference type="HAMAP" id="MF_02126">
    <property type="entry name" value="RF_methyltr_PrmC"/>
    <property type="match status" value="1"/>
</dbReference>
<dbReference type="CDD" id="cd02440">
    <property type="entry name" value="AdoMet_MTases"/>
    <property type="match status" value="1"/>
</dbReference>
<proteinExistence type="inferred from homology"/>
<dbReference type="PROSITE" id="PS00092">
    <property type="entry name" value="N6_MTASE"/>
    <property type="match status" value="1"/>
</dbReference>
<dbReference type="InterPro" id="IPR004556">
    <property type="entry name" value="HemK-like"/>
</dbReference>
<keyword evidence="1 5" id="KW-0489">Methyltransferase</keyword>
<reference evidence="8" key="2">
    <citation type="submission" date="2023-10" db="EMBL/GenBank/DDBJ databases">
        <authorList>
            <person name="Khurajog B."/>
        </authorList>
    </citation>
    <scope>NUCLEOTIDE SEQUENCE</scope>
    <source>
        <strain evidence="8">BF9</strain>
    </source>
</reference>
<dbReference type="PANTHER" id="PTHR18895">
    <property type="entry name" value="HEMK METHYLTRANSFERASE"/>
    <property type="match status" value="1"/>
</dbReference>
<evidence type="ECO:0000313" key="8">
    <source>
        <dbReference type="EMBL" id="MDV2621488.1"/>
    </source>
</evidence>
<feature type="domain" description="Release factor glutamine methyltransferase N-terminal" evidence="7">
    <location>
        <begin position="8"/>
        <end position="75"/>
    </location>
</feature>
<dbReference type="AlphaFoldDB" id="A0AAW8YI71"/>
<protein>
    <recommendedName>
        <fullName evidence="5">Release factor glutamine methyltransferase</fullName>
        <shortName evidence="5">RF MTase</shortName>
        <ecNumber evidence="5">2.1.1.297</ecNumber>
    </recommendedName>
    <alternativeName>
        <fullName evidence="5">N5-glutamine methyltransferase PrmC</fullName>
    </alternativeName>
    <alternativeName>
        <fullName evidence="5">Protein-(glutamine-N5) MTase PrmC</fullName>
    </alternativeName>
    <alternativeName>
        <fullName evidence="5">Protein-glutamine N-methyltransferase PrmC</fullName>
    </alternativeName>
</protein>
<feature type="binding site" evidence="5">
    <location>
        <position position="187"/>
    </location>
    <ligand>
        <name>S-adenosyl-L-methionine</name>
        <dbReference type="ChEBI" id="CHEBI:59789"/>
    </ligand>
</feature>
<dbReference type="InterPro" id="IPR002052">
    <property type="entry name" value="DNA_methylase_N6_adenine_CS"/>
</dbReference>
<dbReference type="PANTHER" id="PTHR18895:SF74">
    <property type="entry name" value="MTRF1L RELEASE FACTOR GLUTAMINE METHYLTRANSFERASE"/>
    <property type="match status" value="1"/>
</dbReference>
<dbReference type="GO" id="GO:0003676">
    <property type="term" value="F:nucleic acid binding"/>
    <property type="evidence" value="ECO:0007669"/>
    <property type="project" value="InterPro"/>
</dbReference>
<dbReference type="RefSeq" id="WP_008841118.1">
    <property type="nucleotide sequence ID" value="NZ_CP050079.1"/>
</dbReference>
<feature type="binding site" evidence="5">
    <location>
        <begin position="122"/>
        <end position="126"/>
    </location>
    <ligand>
        <name>S-adenosyl-L-methionine</name>
        <dbReference type="ChEBI" id="CHEBI:59789"/>
    </ligand>
</feature>
<feature type="domain" description="Methyltransferase small" evidence="6">
    <location>
        <begin position="108"/>
        <end position="196"/>
    </location>
</feature>
<keyword evidence="2 5" id="KW-0808">Transferase</keyword>
<keyword evidence="3 5" id="KW-0949">S-adenosyl-L-methionine</keyword>
<feature type="binding site" evidence="5">
    <location>
        <position position="145"/>
    </location>
    <ligand>
        <name>S-adenosyl-L-methionine</name>
        <dbReference type="ChEBI" id="CHEBI:59789"/>
    </ligand>
</feature>